<dbReference type="NCBIfam" id="NF033564">
    <property type="entry name" value="transpos_ISAs1"/>
    <property type="match status" value="1"/>
</dbReference>
<evidence type="ECO:0000259" key="2">
    <source>
        <dbReference type="Pfam" id="PF01609"/>
    </source>
</evidence>
<organism evidence="3">
    <name type="scientific">Caldilineaceae bacterium SB0662_bin_9</name>
    <dbReference type="NCBI Taxonomy" id="2605258"/>
    <lineage>
        <taxon>Bacteria</taxon>
        <taxon>Bacillati</taxon>
        <taxon>Chloroflexota</taxon>
        <taxon>Caldilineae</taxon>
        <taxon>Caldilineales</taxon>
        <taxon>Caldilineaceae</taxon>
    </lineage>
</organism>
<dbReference type="PANTHER" id="PTHR30298">
    <property type="entry name" value="H REPEAT-ASSOCIATED PREDICTED TRANSPOSASE"/>
    <property type="match status" value="1"/>
</dbReference>
<comment type="caution">
    <text evidence="3">The sequence shown here is derived from an EMBL/GenBank/DDBJ whole genome shotgun (WGS) entry which is preliminary data.</text>
</comment>
<feature type="compositionally biased region" description="Basic residues" evidence="1">
    <location>
        <begin position="38"/>
        <end position="49"/>
    </location>
</feature>
<dbReference type="GO" id="GO:0003677">
    <property type="term" value="F:DNA binding"/>
    <property type="evidence" value="ECO:0007669"/>
    <property type="project" value="InterPro"/>
</dbReference>
<feature type="region of interest" description="Disordered" evidence="1">
    <location>
        <begin position="1"/>
        <end position="54"/>
    </location>
</feature>
<dbReference type="InterPro" id="IPR047647">
    <property type="entry name" value="ISAs1_transpos"/>
</dbReference>
<protein>
    <submittedName>
        <fullName evidence="3">ISAs1 family transposase</fullName>
    </submittedName>
</protein>
<dbReference type="PANTHER" id="PTHR30298:SF0">
    <property type="entry name" value="PROTEIN YBFL-RELATED"/>
    <property type="match status" value="1"/>
</dbReference>
<evidence type="ECO:0000256" key="1">
    <source>
        <dbReference type="SAM" id="MobiDB-lite"/>
    </source>
</evidence>
<dbReference type="GO" id="GO:0004803">
    <property type="term" value="F:transposase activity"/>
    <property type="evidence" value="ECO:0007669"/>
    <property type="project" value="InterPro"/>
</dbReference>
<dbReference type="Pfam" id="PF01609">
    <property type="entry name" value="DDE_Tnp_1"/>
    <property type="match status" value="1"/>
</dbReference>
<reference evidence="3" key="1">
    <citation type="submission" date="2019-09" db="EMBL/GenBank/DDBJ databases">
        <title>Characterisation of the sponge microbiome using genome-centric metagenomics.</title>
        <authorList>
            <person name="Engelberts J.P."/>
            <person name="Robbins S.J."/>
            <person name="De Goeij J.M."/>
            <person name="Aranda M."/>
            <person name="Bell S.C."/>
            <person name="Webster N.S."/>
        </authorList>
    </citation>
    <scope>NUCLEOTIDE SEQUENCE</scope>
    <source>
        <strain evidence="3">SB0662_bin_9</strain>
    </source>
</reference>
<evidence type="ECO:0000313" key="3">
    <source>
        <dbReference type="EMBL" id="MYD91734.1"/>
    </source>
</evidence>
<dbReference type="EMBL" id="VXPY01000111">
    <property type="protein sequence ID" value="MYD91734.1"/>
    <property type="molecule type" value="Genomic_DNA"/>
</dbReference>
<dbReference type="InterPro" id="IPR002559">
    <property type="entry name" value="Transposase_11"/>
</dbReference>
<dbReference type="AlphaFoldDB" id="A0A6B1DZE7"/>
<dbReference type="InterPro" id="IPR051698">
    <property type="entry name" value="Transposase_11-like"/>
</dbReference>
<proteinExistence type="predicted"/>
<accession>A0A6B1DZE7</accession>
<dbReference type="GO" id="GO:0006313">
    <property type="term" value="P:DNA transposition"/>
    <property type="evidence" value="ECO:0007669"/>
    <property type="project" value="InterPro"/>
</dbReference>
<feature type="domain" description="Transposase IS4-like" evidence="2">
    <location>
        <begin position="97"/>
        <end position="339"/>
    </location>
</feature>
<sequence>MRLRRPPGHTARPARPARRAPCPARAPSHAADGLGRRCQQHGRGGRLHSRPPGLVPAVAAPGRSHPVPRHLPAAGPETAVKAALWLLDGTSLPGLRELVLALDGKVARRSGDRTAGTRALHRVSAFLVREGLTLSQEPCGAKSNQIAALPRLLDRLVLEMAVITMDAAGCQTAIVQALREAGADYVLALKRNQRTLHREVKAAFDDAERGAFAPEGEDRCETVEHNGGSRERRTCTVLGGPGLCEWVADPEAWPGLHSLVRVQAERTGPRGRRQRSVRYYISSRPVEAEALLELVRGHWGVENGLHRTLDVQFREDDCGIRTGHAPAVMGILCRTALNMVRTVQQNLSSFVSIGLLRDHIGRQPWLLAPSLP</sequence>
<gene>
    <name evidence="3" type="ORF">F4Y08_15610</name>
</gene>
<feature type="compositionally biased region" description="Low complexity" evidence="1">
    <location>
        <begin position="8"/>
        <end position="37"/>
    </location>
</feature>
<name>A0A6B1DZE7_9CHLR</name>